<dbReference type="Proteomes" id="UP001163603">
    <property type="component" value="Chromosome 8"/>
</dbReference>
<reference evidence="2" key="1">
    <citation type="journal article" date="2023" name="G3 (Bethesda)">
        <title>Genome assembly and association tests identify interacting loci associated with vigor, precocity, and sex in interspecific pistachio rootstocks.</title>
        <authorList>
            <person name="Palmer W."/>
            <person name="Jacygrad E."/>
            <person name="Sagayaradj S."/>
            <person name="Cavanaugh K."/>
            <person name="Han R."/>
            <person name="Bertier L."/>
            <person name="Beede B."/>
            <person name="Kafkas S."/>
            <person name="Golino D."/>
            <person name="Preece J."/>
            <person name="Michelmore R."/>
        </authorList>
    </citation>
    <scope>NUCLEOTIDE SEQUENCE [LARGE SCALE GENOMIC DNA]</scope>
</reference>
<gene>
    <name evidence="1" type="ORF">Pint_13922</name>
</gene>
<keyword evidence="2" id="KW-1185">Reference proteome</keyword>
<name>A0ACC0Y7A8_9ROSI</name>
<organism evidence="1 2">
    <name type="scientific">Pistacia integerrima</name>
    <dbReference type="NCBI Taxonomy" id="434235"/>
    <lineage>
        <taxon>Eukaryota</taxon>
        <taxon>Viridiplantae</taxon>
        <taxon>Streptophyta</taxon>
        <taxon>Embryophyta</taxon>
        <taxon>Tracheophyta</taxon>
        <taxon>Spermatophyta</taxon>
        <taxon>Magnoliopsida</taxon>
        <taxon>eudicotyledons</taxon>
        <taxon>Gunneridae</taxon>
        <taxon>Pentapetalae</taxon>
        <taxon>rosids</taxon>
        <taxon>malvids</taxon>
        <taxon>Sapindales</taxon>
        <taxon>Anacardiaceae</taxon>
        <taxon>Pistacia</taxon>
    </lineage>
</organism>
<dbReference type="EMBL" id="CM047743">
    <property type="protein sequence ID" value="KAJ0029923.1"/>
    <property type="molecule type" value="Genomic_DNA"/>
</dbReference>
<evidence type="ECO:0000313" key="2">
    <source>
        <dbReference type="Proteomes" id="UP001163603"/>
    </source>
</evidence>
<accession>A0ACC0Y7A8</accession>
<evidence type="ECO:0000313" key="1">
    <source>
        <dbReference type="EMBL" id="KAJ0029923.1"/>
    </source>
</evidence>
<comment type="caution">
    <text evidence="1">The sequence shown here is derived from an EMBL/GenBank/DDBJ whole genome shotgun (WGS) entry which is preliminary data.</text>
</comment>
<protein>
    <submittedName>
        <fullName evidence="1">Uncharacterized protein</fullName>
    </submittedName>
</protein>
<sequence length="81" mass="9467">MLTIDPYLENLCNCQRHNDTGTLKCPYATMVLGDYNHLILPISSRHNNVARSQYFSISQFHNIFMHIKYIPPKETKKSKLI</sequence>
<proteinExistence type="predicted"/>